<dbReference type="EMBL" id="JASWJB010000003">
    <property type="protein sequence ID" value="KAK2616700.1"/>
    <property type="molecule type" value="Genomic_DNA"/>
</dbReference>
<keyword evidence="3" id="KW-1185">Reference proteome</keyword>
<dbReference type="PANTHER" id="PTHR42059:SF1">
    <property type="entry name" value="TNT DOMAIN-CONTAINING PROTEIN"/>
    <property type="match status" value="1"/>
</dbReference>
<dbReference type="AlphaFoldDB" id="A0AAJ0FZA7"/>
<protein>
    <recommendedName>
        <fullName evidence="1">TNT domain-containing protein</fullName>
    </recommendedName>
</protein>
<reference evidence="2" key="1">
    <citation type="submission" date="2023-06" db="EMBL/GenBank/DDBJ databases">
        <title>Conoideocrella luteorostrata (Hypocreales: Clavicipitaceae), a potential biocontrol fungus for elongate hemlock scale in United States Christmas tree production areas.</title>
        <authorList>
            <person name="Barrett H."/>
            <person name="Lovett B."/>
            <person name="Macias A.M."/>
            <person name="Stajich J.E."/>
            <person name="Kasson M.T."/>
        </authorList>
    </citation>
    <scope>NUCLEOTIDE SEQUENCE</scope>
    <source>
        <strain evidence="2">ARSEF 14590</strain>
    </source>
</reference>
<evidence type="ECO:0000313" key="3">
    <source>
        <dbReference type="Proteomes" id="UP001251528"/>
    </source>
</evidence>
<name>A0AAJ0FZA7_9HYPO</name>
<dbReference type="PANTHER" id="PTHR42059">
    <property type="entry name" value="TNT DOMAIN-CONTAINING PROTEIN"/>
    <property type="match status" value="1"/>
</dbReference>
<evidence type="ECO:0000259" key="1">
    <source>
        <dbReference type="Pfam" id="PF14021"/>
    </source>
</evidence>
<gene>
    <name evidence="2" type="ORF">QQS21_000312</name>
</gene>
<dbReference type="Pfam" id="PF14021">
    <property type="entry name" value="TNT"/>
    <property type="match status" value="1"/>
</dbReference>
<comment type="caution">
    <text evidence="2">The sequence shown here is derived from an EMBL/GenBank/DDBJ whole genome shotgun (WGS) entry which is preliminary data.</text>
</comment>
<proteinExistence type="predicted"/>
<dbReference type="GO" id="GO:0050135">
    <property type="term" value="F:NADP+ nucleosidase activity"/>
    <property type="evidence" value="ECO:0007669"/>
    <property type="project" value="InterPro"/>
</dbReference>
<feature type="domain" description="TNT" evidence="1">
    <location>
        <begin position="2"/>
        <end position="99"/>
    </location>
</feature>
<organism evidence="2 3">
    <name type="scientific">Conoideocrella luteorostrata</name>
    <dbReference type="NCBI Taxonomy" id="1105319"/>
    <lineage>
        <taxon>Eukaryota</taxon>
        <taxon>Fungi</taxon>
        <taxon>Dikarya</taxon>
        <taxon>Ascomycota</taxon>
        <taxon>Pezizomycotina</taxon>
        <taxon>Sordariomycetes</taxon>
        <taxon>Hypocreomycetidae</taxon>
        <taxon>Hypocreales</taxon>
        <taxon>Clavicipitaceae</taxon>
        <taxon>Conoideocrella</taxon>
    </lineage>
</organism>
<accession>A0AAJ0FZA7</accession>
<dbReference type="InterPro" id="IPR053024">
    <property type="entry name" value="Fungal_surface_NADase"/>
</dbReference>
<sequence>MNEGDYVDRFGHDGGQFLAPLGTLYSKRSIPPSNLNPDPFWPVPKNIYNNYHVYRVIKPFKVYNGSIAAGFGQPGQGRQYYTKKVPIHTLLKGGDLEEVDPADVVDEVLKRGCK</sequence>
<dbReference type="InterPro" id="IPR025331">
    <property type="entry name" value="TNT"/>
</dbReference>
<dbReference type="Proteomes" id="UP001251528">
    <property type="component" value="Unassembled WGS sequence"/>
</dbReference>
<evidence type="ECO:0000313" key="2">
    <source>
        <dbReference type="EMBL" id="KAK2616700.1"/>
    </source>
</evidence>